<dbReference type="PANTHER" id="PTHR13274">
    <property type="entry name" value="MITOCHONDRIAL RIBOSOMAL PROTEIN S25"/>
    <property type="match status" value="1"/>
</dbReference>
<dbReference type="Proteomes" id="UP000803884">
    <property type="component" value="Unassembled WGS sequence"/>
</dbReference>
<dbReference type="InterPro" id="IPR040049">
    <property type="entry name" value="Ribosomal_mS25/mL61"/>
</dbReference>
<proteinExistence type="predicted"/>
<keyword evidence="2" id="KW-0689">Ribosomal protein</keyword>
<feature type="compositionally biased region" description="Low complexity" evidence="5">
    <location>
        <begin position="124"/>
        <end position="141"/>
    </location>
</feature>
<dbReference type="InterPro" id="IPR007741">
    <property type="entry name" value="Ribosomal_mL43/mS25/NADH_DH"/>
</dbReference>
<dbReference type="GO" id="GO:0005739">
    <property type="term" value="C:mitochondrion"/>
    <property type="evidence" value="ECO:0007669"/>
    <property type="project" value="UniProtKB-SubCell"/>
</dbReference>
<comment type="subcellular location">
    <subcellularLocation>
        <location evidence="1">Mitochondrion</location>
    </subcellularLocation>
</comment>
<evidence type="ECO:0000313" key="8">
    <source>
        <dbReference type="Proteomes" id="UP000803884"/>
    </source>
</evidence>
<keyword evidence="3" id="KW-0496">Mitochondrion</keyword>
<gene>
    <name evidence="7" type="ORF">WHR41_05998</name>
</gene>
<evidence type="ECO:0000256" key="1">
    <source>
        <dbReference type="ARBA" id="ARBA00004173"/>
    </source>
</evidence>
<dbReference type="GeneID" id="96007441"/>
<dbReference type="GO" id="GO:1990904">
    <property type="term" value="C:ribonucleoprotein complex"/>
    <property type="evidence" value="ECO:0007669"/>
    <property type="project" value="UniProtKB-KW"/>
</dbReference>
<feature type="region of interest" description="Disordered" evidence="5">
    <location>
        <begin position="121"/>
        <end position="156"/>
    </location>
</feature>
<sequence length="234" mass="26189">MTRVRTCERLLGSLHLHEHRKRQQITSPYTTKMGSSSLPQRMRKLQTKLLAIRLGSGAFILPKDIKKIHLRFAPNMNGGHMGPRKFWRHELVRLKFHNPAIPMTIDRTAAQDEKAILSVHYTNDSAPQTSSSATSSPAARDSTTKNTTPSVAAPSDRVETINMTNFNNSQILDALVQLTKAYPVEPTAQDKEELATLEEQRVRSAAAAKLSAEVRARQKREKELLEQARGEMAA</sequence>
<evidence type="ECO:0000256" key="5">
    <source>
        <dbReference type="SAM" id="MobiDB-lite"/>
    </source>
</evidence>
<evidence type="ECO:0000256" key="4">
    <source>
        <dbReference type="ARBA" id="ARBA00023274"/>
    </source>
</evidence>
<accession>A0AB34KPM3</accession>
<feature type="domain" description="Ribosomal protein/NADH dehydrogenase" evidence="6">
    <location>
        <begin position="75"/>
        <end position="182"/>
    </location>
</feature>
<reference evidence="7 8" key="1">
    <citation type="journal article" date="2020" name="Microbiol. Resour. Announc.">
        <title>Draft Genome Sequence of a Cladosporium Species Isolated from the Mesophotic Ascidian Didemnum maculosum.</title>
        <authorList>
            <person name="Gioti A."/>
            <person name="Siaperas R."/>
            <person name="Nikolaivits E."/>
            <person name="Le Goff G."/>
            <person name="Ouazzani J."/>
            <person name="Kotoulas G."/>
            <person name="Topakas E."/>
        </authorList>
    </citation>
    <scope>NUCLEOTIDE SEQUENCE [LARGE SCALE GENOMIC DNA]</scope>
    <source>
        <strain evidence="7 8">TM138-S3</strain>
    </source>
</reference>
<dbReference type="Gene3D" id="3.40.30.10">
    <property type="entry name" value="Glutaredoxin"/>
    <property type="match status" value="1"/>
</dbReference>
<dbReference type="SUPFAM" id="SSF52833">
    <property type="entry name" value="Thioredoxin-like"/>
    <property type="match status" value="1"/>
</dbReference>
<keyword evidence="8" id="KW-1185">Reference proteome</keyword>
<organism evidence="7 8">
    <name type="scientific">Cladosporium halotolerans</name>
    <dbReference type="NCBI Taxonomy" id="1052096"/>
    <lineage>
        <taxon>Eukaryota</taxon>
        <taxon>Fungi</taxon>
        <taxon>Dikarya</taxon>
        <taxon>Ascomycota</taxon>
        <taxon>Pezizomycotina</taxon>
        <taxon>Dothideomycetes</taxon>
        <taxon>Dothideomycetidae</taxon>
        <taxon>Cladosporiales</taxon>
        <taxon>Cladosporiaceae</taxon>
        <taxon>Cladosporium</taxon>
    </lineage>
</organism>
<dbReference type="AlphaFoldDB" id="A0AB34KPM3"/>
<dbReference type="GO" id="GO:0005840">
    <property type="term" value="C:ribosome"/>
    <property type="evidence" value="ECO:0007669"/>
    <property type="project" value="UniProtKB-KW"/>
</dbReference>
<dbReference type="EMBL" id="JAAQHG020000018">
    <property type="protein sequence ID" value="KAL1585682.1"/>
    <property type="molecule type" value="Genomic_DNA"/>
</dbReference>
<dbReference type="PANTHER" id="PTHR13274:SF2">
    <property type="entry name" value="SMALL RIBOSOMAL SUBUNIT PROTEIN MS25"/>
    <property type="match status" value="1"/>
</dbReference>
<dbReference type="Pfam" id="PF05047">
    <property type="entry name" value="L51_S25_CI-B8"/>
    <property type="match status" value="1"/>
</dbReference>
<dbReference type="RefSeq" id="XP_069228788.1">
    <property type="nucleotide sequence ID" value="XM_069374603.1"/>
</dbReference>
<evidence type="ECO:0000256" key="3">
    <source>
        <dbReference type="ARBA" id="ARBA00023128"/>
    </source>
</evidence>
<dbReference type="GO" id="GO:0003735">
    <property type="term" value="F:structural constituent of ribosome"/>
    <property type="evidence" value="ECO:0007669"/>
    <property type="project" value="InterPro"/>
</dbReference>
<evidence type="ECO:0000259" key="6">
    <source>
        <dbReference type="SMART" id="SM00916"/>
    </source>
</evidence>
<keyword evidence="4" id="KW-0687">Ribonucleoprotein</keyword>
<evidence type="ECO:0000256" key="2">
    <source>
        <dbReference type="ARBA" id="ARBA00022980"/>
    </source>
</evidence>
<dbReference type="SMART" id="SM00916">
    <property type="entry name" value="L51_S25_CI-B8"/>
    <property type="match status" value="1"/>
</dbReference>
<dbReference type="InterPro" id="IPR036249">
    <property type="entry name" value="Thioredoxin-like_sf"/>
</dbReference>
<evidence type="ECO:0000313" key="7">
    <source>
        <dbReference type="EMBL" id="KAL1585682.1"/>
    </source>
</evidence>
<comment type="caution">
    <text evidence="7">The sequence shown here is derived from an EMBL/GenBank/DDBJ whole genome shotgun (WGS) entry which is preliminary data.</text>
</comment>
<protein>
    <recommendedName>
        <fullName evidence="6">Ribosomal protein/NADH dehydrogenase domain-containing protein</fullName>
    </recommendedName>
</protein>
<name>A0AB34KPM3_9PEZI</name>